<dbReference type="EMBL" id="LR700647">
    <property type="protein sequence ID" value="VVM15712.1"/>
    <property type="molecule type" value="Genomic_DNA"/>
</dbReference>
<accession>A0A5E6MW70</accession>
<evidence type="ECO:0000313" key="1">
    <source>
        <dbReference type="EMBL" id="VVM15712.1"/>
    </source>
</evidence>
<dbReference type="AlphaFoldDB" id="A0A5E6MW70"/>
<protein>
    <submittedName>
        <fullName evidence="1">Uncharacterized protein</fullName>
    </submittedName>
</protein>
<name>A0A5E6MW70_PSEFL</name>
<reference evidence="1" key="1">
    <citation type="submission" date="2019-09" db="EMBL/GenBank/DDBJ databases">
        <authorList>
            <person name="Chandra G."/>
            <person name="Truman W A."/>
        </authorList>
    </citation>
    <scope>NUCLEOTIDE SEQUENCE</scope>
    <source>
        <strain evidence="1">PS683</strain>
    </source>
</reference>
<organism evidence="1">
    <name type="scientific">Pseudomonas fluorescens</name>
    <dbReference type="NCBI Taxonomy" id="294"/>
    <lineage>
        <taxon>Bacteria</taxon>
        <taxon>Pseudomonadati</taxon>
        <taxon>Pseudomonadota</taxon>
        <taxon>Gammaproteobacteria</taxon>
        <taxon>Pseudomonadales</taxon>
        <taxon>Pseudomonadaceae</taxon>
        <taxon>Pseudomonas</taxon>
    </lineage>
</organism>
<proteinExistence type="predicted"/>
<gene>
    <name evidence="1" type="ORF">PS683_04033</name>
</gene>
<sequence>MKGFSPCNLKYMRAFAEAWPGSECVQEVLAQLPGCHQLVLLDKRPSPETLKAQEQERSRRRICAA</sequence>